<dbReference type="EMBL" id="APHR01000054">
    <property type="protein sequence ID" value="EMR12480.1"/>
    <property type="molecule type" value="Genomic_DNA"/>
</dbReference>
<keyword evidence="1" id="KW-0812">Transmembrane</keyword>
<evidence type="ECO:0000313" key="3">
    <source>
        <dbReference type="Proteomes" id="UP000012019"/>
    </source>
</evidence>
<keyword evidence="1" id="KW-1133">Transmembrane helix</keyword>
<feature type="transmembrane region" description="Helical" evidence="1">
    <location>
        <begin position="79"/>
        <end position="98"/>
    </location>
</feature>
<evidence type="ECO:0000256" key="1">
    <source>
        <dbReference type="SAM" id="Phobius"/>
    </source>
</evidence>
<dbReference type="AlphaFoldDB" id="M7PF04"/>
<dbReference type="RefSeq" id="WP_009726939.1">
    <property type="nucleotide sequence ID" value="NZ_APHR01000054.1"/>
</dbReference>
<sequence>MIEQKATIVELEGKIAWVQAERQSTCSQCAVRQGCGTGLLAKHVGKKFSRIAVPRTENMEPGQQVNVSIPEEALLQGAALMYMLPLLSMFAAVVTIRTLGWGELAEIGAGIAGLAAGFYWVRFRLKTHAVQLDTQIIEEK</sequence>
<proteinExistence type="predicted"/>
<feature type="transmembrane region" description="Helical" evidence="1">
    <location>
        <begin position="104"/>
        <end position="121"/>
    </location>
</feature>
<dbReference type="Proteomes" id="UP000012019">
    <property type="component" value="Unassembled WGS sequence"/>
</dbReference>
<keyword evidence="3" id="KW-1185">Reference proteome</keyword>
<dbReference type="STRING" id="1286106.MPL1_09847"/>
<dbReference type="Pfam" id="PF04246">
    <property type="entry name" value="RseC_MucC"/>
    <property type="match status" value="1"/>
</dbReference>
<dbReference type="PANTHER" id="PTHR35867:SF1">
    <property type="entry name" value="PROTEIN RSEC"/>
    <property type="match status" value="1"/>
</dbReference>
<dbReference type="PANTHER" id="PTHR35867">
    <property type="entry name" value="PROTEIN RSEC"/>
    <property type="match status" value="1"/>
</dbReference>
<name>M7PF04_9GAMM</name>
<dbReference type="PIRSF" id="PIRSF004923">
    <property type="entry name" value="RseC"/>
    <property type="match status" value="1"/>
</dbReference>
<dbReference type="InterPro" id="IPR026268">
    <property type="entry name" value="RseC"/>
</dbReference>
<reference evidence="2 3" key="1">
    <citation type="journal article" date="2013" name="Genome Announc.">
        <title>Draft Genome Sequence of Methylophaga lonarensis MPLT, a Haloalkaliphilic (Non-Methane-Utilizing) Methylotroph.</title>
        <authorList>
            <person name="Shetty S.A."/>
            <person name="Marathe N.P."/>
            <person name="Munot H."/>
            <person name="Antony C.P."/>
            <person name="Dhotre D.P."/>
            <person name="Murrell J.C."/>
            <person name="Shouche Y.S."/>
        </authorList>
    </citation>
    <scope>NUCLEOTIDE SEQUENCE [LARGE SCALE GENOMIC DNA]</scope>
    <source>
        <strain evidence="2 3">MPL</strain>
    </source>
</reference>
<comment type="caution">
    <text evidence="2">The sequence shown here is derived from an EMBL/GenBank/DDBJ whole genome shotgun (WGS) entry which is preliminary data.</text>
</comment>
<organism evidence="2 3">
    <name type="scientific">Methylophaga lonarensis MPL</name>
    <dbReference type="NCBI Taxonomy" id="1286106"/>
    <lineage>
        <taxon>Bacteria</taxon>
        <taxon>Pseudomonadati</taxon>
        <taxon>Pseudomonadota</taxon>
        <taxon>Gammaproteobacteria</taxon>
        <taxon>Thiotrichales</taxon>
        <taxon>Piscirickettsiaceae</taxon>
        <taxon>Methylophaga</taxon>
    </lineage>
</organism>
<keyword evidence="1" id="KW-0472">Membrane</keyword>
<dbReference type="PATRIC" id="fig|1286106.3.peg.1970"/>
<dbReference type="eggNOG" id="COG3086">
    <property type="taxonomic scope" value="Bacteria"/>
</dbReference>
<dbReference type="InterPro" id="IPR007359">
    <property type="entry name" value="SigmaE_reg_RseC_MucC"/>
</dbReference>
<gene>
    <name evidence="2" type="ORF">MPL1_09847</name>
</gene>
<protein>
    <submittedName>
        <fullName evidence="2">Sigma factor RpoE regulatory protein RseC</fullName>
    </submittedName>
</protein>
<accession>M7PF04</accession>
<evidence type="ECO:0000313" key="2">
    <source>
        <dbReference type="EMBL" id="EMR12480.1"/>
    </source>
</evidence>
<dbReference type="OrthoDB" id="9795854at2"/>